<name>A0ABQ0LVL1_MYCCL</name>
<evidence type="ECO:0000313" key="2">
    <source>
        <dbReference type="EMBL" id="GAT55112.1"/>
    </source>
</evidence>
<feature type="region of interest" description="Disordered" evidence="1">
    <location>
        <begin position="942"/>
        <end position="972"/>
    </location>
</feature>
<dbReference type="EMBL" id="DF848889">
    <property type="protein sequence ID" value="GAT55112.1"/>
    <property type="molecule type" value="Genomic_DNA"/>
</dbReference>
<evidence type="ECO:0000256" key="1">
    <source>
        <dbReference type="SAM" id="MobiDB-lite"/>
    </source>
</evidence>
<organism evidence="2 3">
    <name type="scientific">Mycena chlorophos</name>
    <name type="common">Agaric fungus</name>
    <name type="synonym">Agaricus chlorophos</name>
    <dbReference type="NCBI Taxonomy" id="658473"/>
    <lineage>
        <taxon>Eukaryota</taxon>
        <taxon>Fungi</taxon>
        <taxon>Dikarya</taxon>
        <taxon>Basidiomycota</taxon>
        <taxon>Agaricomycotina</taxon>
        <taxon>Agaricomycetes</taxon>
        <taxon>Agaricomycetidae</taxon>
        <taxon>Agaricales</taxon>
        <taxon>Marasmiineae</taxon>
        <taxon>Mycenaceae</taxon>
        <taxon>Mycena</taxon>
    </lineage>
</organism>
<evidence type="ECO:0008006" key="4">
    <source>
        <dbReference type="Google" id="ProtNLM"/>
    </source>
</evidence>
<accession>A0ABQ0LVL1</accession>
<dbReference type="Proteomes" id="UP000815677">
    <property type="component" value="Unassembled WGS sequence"/>
</dbReference>
<keyword evidence="3" id="KW-1185">Reference proteome</keyword>
<feature type="region of interest" description="Disordered" evidence="1">
    <location>
        <begin position="567"/>
        <end position="593"/>
    </location>
</feature>
<proteinExistence type="predicted"/>
<feature type="compositionally biased region" description="Polar residues" evidence="1">
    <location>
        <begin position="140"/>
        <end position="149"/>
    </location>
</feature>
<sequence>MSLLSRPASPLSVPGLAANGSTCHRCRKGVLLFTKYASGNRNEENCNRAYRKCSRCYDPNSTVAWITSAARAGACDYFVFLSSEDAALCERQANARCPKNAPCGGNGIRNGSCEHYMCKACCLHFGRTDPAHVCNQITHRTTPTGSSSVPGPAVSTPSTPRRPPPSLPTPWAQAPFPGPGQVLGTHPAPVVLLPQPAPSPFRSQGNAVNGRLPIHGLNLSANYQSDFSPEFIAKSLSQTHSPLSSYAIRRETARKASNFIKLKWYILGDAIPVPLEVQAPKLPNFIPSECVTILQTFGLKSSELESFAFFSNGGWAIRDTPLAGLTAGNEVFIGPARLVVDLVSRQLPLSTRGPQVAVVPTTPSRKRNLSEVSRDVILIDDDDDDASIADSPQKRARPQSRSPATAIFPPADPQEADRGFRAFEALLAEAKEVRRGGEVVLKCAAAAFGVPIKRRNWNRHYAAWQEKQGHENLARVQNISPSSFMEYTLPDDVLDDTNALTLAKLRLLWPAAHTDKRSKLNANTAKRAELVAHYKLCRFTLRERGPGELSTRADEILDELGNRKVLYVPPQNPEAPTGSKRKTGPSNAQVPVPKKKAHPFMPLAVLFIFRDILNSYEVTDDSEMYTVKVSSGIRAGSPHVRRTISIDSSTIIQALEGLLRQDTFNKDEFNLYTLSLSANDVDYTLLHSKRYREVTPALERCSALCVKCSFPKKEGVVLLDAEPPSVHSFQWFTHGAEMTGYEAFLEREPELRYKITVVVARKYQHQWEDRRPLKKKEQSKKPAMILKDHASDKLLRRRHGADSEVAAIWKAHSEMELSRSGKLRAELVKGYGYEVVLEWAVWGYDAFRDAVVIAGGNTFRISGKSWARFLKFKQDPWVNNLFRCGHLIHTKCPRGLQQLRSLHGDGLKAKFGKQKTVAPETLFAYLCELYHVAARDYDYKVLNEGEEEPEGEEVSESENEDDKEEDENGQGH</sequence>
<feature type="region of interest" description="Disordered" evidence="1">
    <location>
        <begin position="383"/>
        <end position="413"/>
    </location>
</feature>
<gene>
    <name evidence="2" type="ORF">MCHLO_11915</name>
</gene>
<protein>
    <recommendedName>
        <fullName evidence="4">C2H2-type domain-containing protein</fullName>
    </recommendedName>
</protein>
<feature type="region of interest" description="Disordered" evidence="1">
    <location>
        <begin position="140"/>
        <end position="177"/>
    </location>
</feature>
<evidence type="ECO:0000313" key="3">
    <source>
        <dbReference type="Proteomes" id="UP000815677"/>
    </source>
</evidence>
<feature type="compositionally biased region" description="Acidic residues" evidence="1">
    <location>
        <begin position="944"/>
        <end position="972"/>
    </location>
</feature>
<reference evidence="2" key="1">
    <citation type="submission" date="2014-09" db="EMBL/GenBank/DDBJ databases">
        <title>Genome sequence of the luminous mushroom Mycena chlorophos for searching fungal bioluminescence genes.</title>
        <authorList>
            <person name="Tanaka Y."/>
            <person name="Kasuga D."/>
            <person name="Oba Y."/>
            <person name="Hase S."/>
            <person name="Sato K."/>
            <person name="Oba Y."/>
            <person name="Sakakibara Y."/>
        </authorList>
    </citation>
    <scope>NUCLEOTIDE SEQUENCE</scope>
</reference>